<protein>
    <recommendedName>
        <fullName evidence="14">Cytochrome P450 alkane hydroxylase</fullName>
    </recommendedName>
</protein>
<dbReference type="PANTHER" id="PTHR24287:SF5">
    <property type="entry name" value="P450, PUTATIVE (EUROFUNG)-RELATED"/>
    <property type="match status" value="1"/>
</dbReference>
<dbReference type="CDD" id="cd03445">
    <property type="entry name" value="Thioesterase_II_repeat2"/>
    <property type="match status" value="1"/>
</dbReference>
<evidence type="ECO:0000256" key="9">
    <source>
        <dbReference type="SAM" id="MobiDB-lite"/>
    </source>
</evidence>
<dbReference type="EMBL" id="JAIBSC010000049">
    <property type="protein sequence ID" value="KAH1904034.1"/>
    <property type="molecule type" value="Genomic_DNA"/>
</dbReference>
<proteinExistence type="inferred from homology"/>
<sequence length="798" mass="90095">MENYTIPLEKAVDLTPVSSQLDTFTNAQALWSFVGGYGVYGGSTVAHCLVAAQKTIPSDYVAHSLYCSFVPPANPKQRIEYRVERTRDGKSFLTRTVHATQKAKVISAAIVNFVRAGTYSKSSDTDRAGRLEHGPKRPEGLTVPDEAEMDGKGIDGPFEMRWGEVLNQRSDDLVHTRIRYWMRAKEPMQQTDPQVQLAALSYMSDAYFIGAAVQVYDVPGQTFGTKMAMAASLNHAIYFHHPDAVRADEWMCSERESPWAGNDRALVIQRIWSLEGLLVASCVQEGVLRVQAPFEKVKLTFLPLGIDYITRGIIYSAQNKSLVFWEELFRKYHPFQTLEVRLGPQTVIVSRDPQVVKALLTTQFGDFGKGERFHTEWREFLGDAIFTTDGDKWHASRALIRPMFTPDRVSNLSTFERHVQKLLRILESPRHERQPVNVLDLCLRLTMDIATDFLLGQSVDSLSNPTHRFSAAFADVQRIQSWITMAGPLQVFLPKAKYYEGLKTINSFVDPFITRTLALGRRSFEEMEGSEEEYNFLEGLATFTQDPKVIRDQLISVLLAARDTTAATLARTLYELSGHPDVVQRLREEILAQVGTASAPTYADLKNMRYLQAIHKETLRLYPAIPFNMRVALSDTTLPSGGGPSGTQPVHVKKDTIVAYSPLYMHRSDLYPDAYADGTPFSDPREYHPHRWMYPGSKTADSEKINEGPWIPKPWTYIPFNGGPRICLGQQFALAEMGYTLVRIFQKYKCLERRMRAEDGGLMRANIVLTPAQEVNVVFIQSLSTSGAVMLILYRLRS</sequence>
<evidence type="ECO:0000256" key="7">
    <source>
        <dbReference type="ARBA" id="ARBA00023033"/>
    </source>
</evidence>
<dbReference type="CDD" id="cd11063">
    <property type="entry name" value="CYP52"/>
    <property type="match status" value="1"/>
</dbReference>
<dbReference type="InterPro" id="IPR002402">
    <property type="entry name" value="Cyt_P450_E_grp-II"/>
</dbReference>
<keyword evidence="3 8" id="KW-0349">Heme</keyword>
<evidence type="ECO:0008006" key="14">
    <source>
        <dbReference type="Google" id="ProtNLM"/>
    </source>
</evidence>
<dbReference type="SUPFAM" id="SSF54637">
    <property type="entry name" value="Thioesterase/thiol ester dehydrase-isomerase"/>
    <property type="match status" value="2"/>
</dbReference>
<dbReference type="GO" id="GO:0005506">
    <property type="term" value="F:iron ion binding"/>
    <property type="evidence" value="ECO:0007669"/>
    <property type="project" value="InterPro"/>
</dbReference>
<feature type="binding site" description="axial binding residue" evidence="8">
    <location>
        <position position="727"/>
    </location>
    <ligand>
        <name>heme</name>
        <dbReference type="ChEBI" id="CHEBI:30413"/>
    </ligand>
    <ligandPart>
        <name>Fe</name>
        <dbReference type="ChEBI" id="CHEBI:18248"/>
    </ligandPart>
</feature>
<dbReference type="InterPro" id="IPR017972">
    <property type="entry name" value="Cyt_P450_CS"/>
</dbReference>
<dbReference type="GO" id="GO:0020037">
    <property type="term" value="F:heme binding"/>
    <property type="evidence" value="ECO:0007669"/>
    <property type="project" value="InterPro"/>
</dbReference>
<evidence type="ECO:0000313" key="12">
    <source>
        <dbReference type="EMBL" id="KAH1904034.1"/>
    </source>
</evidence>
<evidence type="ECO:0000259" key="11">
    <source>
        <dbReference type="Pfam" id="PF20789"/>
    </source>
</evidence>
<dbReference type="GO" id="GO:0016712">
    <property type="term" value="F:oxidoreductase activity, acting on paired donors, with incorporation or reduction of molecular oxygen, reduced flavin or flavoprotein as one donor, and incorporation of one atom of oxygen"/>
    <property type="evidence" value="ECO:0007669"/>
    <property type="project" value="InterPro"/>
</dbReference>
<evidence type="ECO:0000256" key="1">
    <source>
        <dbReference type="ARBA" id="ARBA00001971"/>
    </source>
</evidence>
<dbReference type="InterPro" id="IPR049449">
    <property type="entry name" value="TesB_ACOT8-like_N"/>
</dbReference>
<evidence type="ECO:0000256" key="4">
    <source>
        <dbReference type="ARBA" id="ARBA00022723"/>
    </source>
</evidence>
<feature type="domain" description="Acyl-CoA thioesterase-like N-terminal HotDog" evidence="10">
    <location>
        <begin position="35"/>
        <end position="113"/>
    </location>
</feature>
<dbReference type="PRINTS" id="PR00385">
    <property type="entry name" value="P450"/>
</dbReference>
<feature type="region of interest" description="Disordered" evidence="9">
    <location>
        <begin position="120"/>
        <end position="150"/>
    </location>
</feature>
<evidence type="ECO:0000256" key="2">
    <source>
        <dbReference type="ARBA" id="ARBA00010617"/>
    </source>
</evidence>
<dbReference type="InterPro" id="IPR029069">
    <property type="entry name" value="HotDog_dom_sf"/>
</dbReference>
<evidence type="ECO:0000256" key="3">
    <source>
        <dbReference type="ARBA" id="ARBA00022617"/>
    </source>
</evidence>
<organism evidence="12 13">
    <name type="scientific">Aspergillus fumigatus</name>
    <name type="common">Neosartorya fumigata</name>
    <dbReference type="NCBI Taxonomy" id="746128"/>
    <lineage>
        <taxon>Eukaryota</taxon>
        <taxon>Fungi</taxon>
        <taxon>Dikarya</taxon>
        <taxon>Ascomycota</taxon>
        <taxon>Pezizomycotina</taxon>
        <taxon>Eurotiomycetes</taxon>
        <taxon>Eurotiomycetidae</taxon>
        <taxon>Eurotiales</taxon>
        <taxon>Aspergillaceae</taxon>
        <taxon>Aspergillus</taxon>
        <taxon>Aspergillus subgen. Fumigati</taxon>
    </lineage>
</organism>
<keyword evidence="6 8" id="KW-0408">Iron</keyword>
<feature type="compositionally biased region" description="Basic and acidic residues" evidence="9">
    <location>
        <begin position="123"/>
        <end position="139"/>
    </location>
</feature>
<dbReference type="InterPro" id="IPR049450">
    <property type="entry name" value="ACOT8-like_C"/>
</dbReference>
<dbReference type="InterPro" id="IPR001128">
    <property type="entry name" value="Cyt_P450"/>
</dbReference>
<dbReference type="SUPFAM" id="SSF48264">
    <property type="entry name" value="Cytochrome P450"/>
    <property type="match status" value="1"/>
</dbReference>
<dbReference type="Gene3D" id="1.10.630.10">
    <property type="entry name" value="Cytochrome P450"/>
    <property type="match status" value="1"/>
</dbReference>
<dbReference type="Pfam" id="PF13622">
    <property type="entry name" value="4HBT_3"/>
    <property type="match status" value="1"/>
</dbReference>
<dbReference type="CDD" id="cd03444">
    <property type="entry name" value="Thioesterase_II_repeat1"/>
    <property type="match status" value="1"/>
</dbReference>
<dbReference type="Proteomes" id="UP000813423">
    <property type="component" value="Unassembled WGS sequence"/>
</dbReference>
<comment type="similarity">
    <text evidence="2">Belongs to the cytochrome P450 family.</text>
</comment>
<comment type="cofactor">
    <cofactor evidence="1 8">
        <name>heme</name>
        <dbReference type="ChEBI" id="CHEBI:30413"/>
    </cofactor>
</comment>
<dbReference type="PROSITE" id="PS00086">
    <property type="entry name" value="CYTOCHROME_P450"/>
    <property type="match status" value="1"/>
</dbReference>
<dbReference type="PANTHER" id="PTHR24287">
    <property type="entry name" value="P450, PUTATIVE (EUROFUNG)-RELATED"/>
    <property type="match status" value="1"/>
</dbReference>
<dbReference type="InterPro" id="IPR036396">
    <property type="entry name" value="Cyt_P450_sf"/>
</dbReference>
<evidence type="ECO:0000313" key="13">
    <source>
        <dbReference type="Proteomes" id="UP000813423"/>
    </source>
</evidence>
<keyword evidence="7" id="KW-0503">Monooxygenase</keyword>
<evidence type="ECO:0000256" key="5">
    <source>
        <dbReference type="ARBA" id="ARBA00023002"/>
    </source>
</evidence>
<dbReference type="Pfam" id="PF20789">
    <property type="entry name" value="4HBT_3C"/>
    <property type="match status" value="1"/>
</dbReference>
<dbReference type="Gene3D" id="3.10.129.10">
    <property type="entry name" value="Hotdog Thioesterase"/>
    <property type="match status" value="2"/>
</dbReference>
<dbReference type="AlphaFoldDB" id="A0A8H4ICX1"/>
<evidence type="ECO:0000256" key="6">
    <source>
        <dbReference type="ARBA" id="ARBA00023004"/>
    </source>
</evidence>
<reference evidence="12" key="1">
    <citation type="submission" date="2021-08" db="EMBL/GenBank/DDBJ databases">
        <title>Global Aspergillus fumigatus from environmental and clinical sources.</title>
        <authorList>
            <person name="Barber A."/>
            <person name="Sae-Ong T."/>
        </authorList>
    </citation>
    <scope>NUCLEOTIDE SEQUENCE</scope>
    <source>
        <strain evidence="12">NRZ-2016-071</strain>
    </source>
</reference>
<dbReference type="InterPro" id="IPR002974">
    <property type="entry name" value="Cyt_P450_E_CYP52_ascomycetes"/>
</dbReference>
<evidence type="ECO:0000256" key="8">
    <source>
        <dbReference type="PIRSR" id="PIRSR602402-1"/>
    </source>
</evidence>
<dbReference type="PRINTS" id="PR00464">
    <property type="entry name" value="EP450II"/>
</dbReference>
<dbReference type="PRINTS" id="PR01239">
    <property type="entry name" value="EP450IICYP52"/>
</dbReference>
<keyword evidence="4 8" id="KW-0479">Metal-binding</keyword>
<dbReference type="Pfam" id="PF00067">
    <property type="entry name" value="p450"/>
    <property type="match status" value="1"/>
</dbReference>
<evidence type="ECO:0000259" key="10">
    <source>
        <dbReference type="Pfam" id="PF13622"/>
    </source>
</evidence>
<accession>A0A8H4ICX1</accession>
<gene>
    <name evidence="12" type="ORF">KXV57_006591</name>
</gene>
<keyword evidence="5" id="KW-0560">Oxidoreductase</keyword>
<dbReference type="InterPro" id="IPR047146">
    <property type="entry name" value="Cyt_P450_E_CYP52_fungi"/>
</dbReference>
<comment type="caution">
    <text evidence="12">The sequence shown here is derived from an EMBL/GenBank/DDBJ whole genome shotgun (WGS) entry which is preliminary data.</text>
</comment>
<feature type="domain" description="Acyl-CoA thioesterase-like C-terminal" evidence="11">
    <location>
        <begin position="143"/>
        <end position="287"/>
    </location>
</feature>
<name>A0A8H4ICX1_ASPFM</name>